<dbReference type="AlphaFoldDB" id="A0A7X2NRD0"/>
<keyword evidence="10" id="KW-1185">Reference proteome</keyword>
<comment type="similarity">
    <text evidence="2">Belongs to the binding-protein-dependent transport system permease family. FecCD subfamily.</text>
</comment>
<accession>A0A7X2NRD0</accession>
<evidence type="ECO:0000256" key="2">
    <source>
        <dbReference type="ARBA" id="ARBA00007935"/>
    </source>
</evidence>
<evidence type="ECO:0000256" key="6">
    <source>
        <dbReference type="ARBA" id="ARBA00022989"/>
    </source>
</evidence>
<dbReference type="GO" id="GO:0022857">
    <property type="term" value="F:transmembrane transporter activity"/>
    <property type="evidence" value="ECO:0007669"/>
    <property type="project" value="InterPro"/>
</dbReference>
<evidence type="ECO:0000256" key="5">
    <source>
        <dbReference type="ARBA" id="ARBA00022692"/>
    </source>
</evidence>
<keyword evidence="6 8" id="KW-1133">Transmembrane helix</keyword>
<comment type="subcellular location">
    <subcellularLocation>
        <location evidence="1">Cell membrane</location>
        <topology evidence="1">Multi-pass membrane protein</topology>
    </subcellularLocation>
</comment>
<evidence type="ECO:0000313" key="9">
    <source>
        <dbReference type="EMBL" id="MSS58018.1"/>
    </source>
</evidence>
<keyword evidence="4" id="KW-1003">Cell membrane</keyword>
<organism evidence="9 10">
    <name type="scientific">Stecheria intestinalis</name>
    <dbReference type="NCBI Taxonomy" id="2606630"/>
    <lineage>
        <taxon>Bacteria</taxon>
        <taxon>Bacillati</taxon>
        <taxon>Bacillota</taxon>
        <taxon>Erysipelotrichia</taxon>
        <taxon>Erysipelotrichales</taxon>
        <taxon>Erysipelotrichaceae</taxon>
        <taxon>Stecheria</taxon>
    </lineage>
</organism>
<name>A0A7X2NRD0_9FIRM</name>
<sequence>MFRTRSSRTLFIMLAIQSLLSLFIGVADLDLSSLLQGDGGQWMTLLASRAPRLLAILCTGAGMSAAGLITQQLETRCTIRSNSSS</sequence>
<dbReference type="InterPro" id="IPR000522">
    <property type="entry name" value="ABC_transptr_permease_BtuC"/>
</dbReference>
<reference evidence="9 10" key="1">
    <citation type="submission" date="2019-08" db="EMBL/GenBank/DDBJ databases">
        <title>In-depth cultivation of the pig gut microbiome towards novel bacterial diversity and tailored functional studies.</title>
        <authorList>
            <person name="Wylensek D."/>
            <person name="Hitch T.C.A."/>
            <person name="Clavel T."/>
        </authorList>
    </citation>
    <scope>NUCLEOTIDE SEQUENCE [LARGE SCALE GENOMIC DNA]</scope>
    <source>
        <strain evidence="9 10">Oil+RF-744-GAM-WT-6</strain>
    </source>
</reference>
<evidence type="ECO:0000256" key="8">
    <source>
        <dbReference type="SAM" id="Phobius"/>
    </source>
</evidence>
<dbReference type="InterPro" id="IPR037294">
    <property type="entry name" value="ABC_BtuC-like"/>
</dbReference>
<evidence type="ECO:0000313" key="10">
    <source>
        <dbReference type="Proteomes" id="UP000461880"/>
    </source>
</evidence>
<proteinExistence type="inferred from homology"/>
<protein>
    <submittedName>
        <fullName evidence="9">Iron chelate uptake ABC transporter family permease subunit</fullName>
    </submittedName>
</protein>
<feature type="transmembrane region" description="Helical" evidence="8">
    <location>
        <begin position="53"/>
        <end position="70"/>
    </location>
</feature>
<evidence type="ECO:0000256" key="4">
    <source>
        <dbReference type="ARBA" id="ARBA00022475"/>
    </source>
</evidence>
<keyword evidence="3" id="KW-0813">Transport</keyword>
<evidence type="ECO:0000256" key="3">
    <source>
        <dbReference type="ARBA" id="ARBA00022448"/>
    </source>
</evidence>
<dbReference type="GO" id="GO:0005886">
    <property type="term" value="C:plasma membrane"/>
    <property type="evidence" value="ECO:0007669"/>
    <property type="project" value="UniProtKB-SubCell"/>
</dbReference>
<dbReference type="RefSeq" id="WP_105303912.1">
    <property type="nucleotide sequence ID" value="NZ_VUMN01000006.1"/>
</dbReference>
<dbReference type="Proteomes" id="UP000461880">
    <property type="component" value="Unassembled WGS sequence"/>
</dbReference>
<keyword evidence="7 8" id="KW-0472">Membrane</keyword>
<evidence type="ECO:0000256" key="1">
    <source>
        <dbReference type="ARBA" id="ARBA00004651"/>
    </source>
</evidence>
<dbReference type="EMBL" id="VUMN01000006">
    <property type="protein sequence ID" value="MSS58018.1"/>
    <property type="molecule type" value="Genomic_DNA"/>
</dbReference>
<keyword evidence="5 8" id="KW-0812">Transmembrane</keyword>
<evidence type="ECO:0000256" key="7">
    <source>
        <dbReference type="ARBA" id="ARBA00023136"/>
    </source>
</evidence>
<gene>
    <name evidence="9" type="ORF">FYJ51_03780</name>
</gene>
<dbReference type="Gene3D" id="1.10.3470.10">
    <property type="entry name" value="ABC transporter involved in vitamin B12 uptake, BtuC"/>
    <property type="match status" value="1"/>
</dbReference>
<dbReference type="Pfam" id="PF01032">
    <property type="entry name" value="FecCD"/>
    <property type="match status" value="1"/>
</dbReference>
<dbReference type="SUPFAM" id="SSF81345">
    <property type="entry name" value="ABC transporter involved in vitamin B12 uptake, BtuC"/>
    <property type="match status" value="1"/>
</dbReference>
<comment type="caution">
    <text evidence="9">The sequence shown here is derived from an EMBL/GenBank/DDBJ whole genome shotgun (WGS) entry which is preliminary data.</text>
</comment>